<feature type="domain" description="Pyruvate:ferredoxin oxidoreductase core" evidence="9">
    <location>
        <begin position="262"/>
        <end position="365"/>
    </location>
</feature>
<dbReference type="SUPFAM" id="SSF52922">
    <property type="entry name" value="TK C-terminal domain-like"/>
    <property type="match status" value="1"/>
</dbReference>
<evidence type="ECO:0000259" key="9">
    <source>
        <dbReference type="Pfam" id="PF17147"/>
    </source>
</evidence>
<comment type="caution">
    <text evidence="10">The sequence shown here is derived from an EMBL/GenBank/DDBJ whole genome shotgun (WGS) entry which is preliminary data.</text>
</comment>
<evidence type="ECO:0000256" key="4">
    <source>
        <dbReference type="ARBA" id="ARBA00044787"/>
    </source>
</evidence>
<evidence type="ECO:0000256" key="6">
    <source>
        <dbReference type="ARBA" id="ARBA00044814"/>
    </source>
</evidence>
<dbReference type="NCBIfam" id="NF040682">
    <property type="entry name" value="PorA_Arch"/>
    <property type="match status" value="1"/>
</dbReference>
<evidence type="ECO:0000256" key="1">
    <source>
        <dbReference type="ARBA" id="ARBA00011595"/>
    </source>
</evidence>
<dbReference type="GO" id="GO:0019164">
    <property type="term" value="F:pyruvate synthase activity"/>
    <property type="evidence" value="ECO:0007669"/>
    <property type="project" value="UniProtKB-EC"/>
</dbReference>
<dbReference type="InterPro" id="IPR033412">
    <property type="entry name" value="PFOR_II"/>
</dbReference>
<evidence type="ECO:0000256" key="3">
    <source>
        <dbReference type="ARBA" id="ARBA00023002"/>
    </source>
</evidence>
<dbReference type="InterPro" id="IPR050722">
    <property type="entry name" value="Pyruvate:ferred/Flavod_OxRd"/>
</dbReference>
<keyword evidence="10" id="KW-0670">Pyruvate</keyword>
<organism evidence="10 11">
    <name type="scientific">Methanoliparum thermophilum</name>
    <dbReference type="NCBI Taxonomy" id="2491083"/>
    <lineage>
        <taxon>Archaea</taxon>
        <taxon>Methanobacteriati</taxon>
        <taxon>Methanobacteriota</taxon>
        <taxon>Candidatus Methanoliparia</taxon>
        <taxon>Candidatus Methanoliparales</taxon>
        <taxon>Candidatus Methanoliparaceae</taxon>
        <taxon>Candidatus Methanoliparum</taxon>
    </lineage>
</organism>
<dbReference type="SUPFAM" id="SSF52518">
    <property type="entry name" value="Thiamin diphosphate-binding fold (THDP-binding)"/>
    <property type="match status" value="1"/>
</dbReference>
<evidence type="ECO:0000313" key="11">
    <source>
        <dbReference type="Proteomes" id="UP000317158"/>
    </source>
</evidence>
<keyword evidence="3" id="KW-0560">Oxidoreductase</keyword>
<dbReference type="FunFam" id="3.40.50.920:FF:000010">
    <property type="entry name" value="Pyruvate ferredoxin oxidoreductase, alpha subunit"/>
    <property type="match status" value="1"/>
</dbReference>
<sequence>MNDNIKILEGSMAIASTVKTCKPNIVSAYPITPQTHIVENIAKMVADGEIKADYIRADSEFSALSTLIGASATGARTYSSTTSQGLALMFEALFNASGMRLPIVMTVVNRALSAPLNIWNDQQDSISVRDAGWIQLYAEDNQEACDLLPIAYKVAEDKEILLPTMCCMDGFILTHTFEPVIIPEESLVDEFLPPFRPDFILDPANPLTFGAYAGPEIYTEFRYQQHNAMIKAEEKIEKAMNEFGEVFGREYGLIDEYRLDDADIVIISMGSLLGTIKDAVDEMREDGIKVGILKITSYRPFPKEKIYNKIKGIEKGIVFEKDVSIGTGAGLLNDLKAALYGKKQTPFLYGFVLGLGGRDVGMNDIKDAVKKVKTLELEDFGFINLRKEVL</sequence>
<evidence type="ECO:0000256" key="2">
    <source>
        <dbReference type="ARBA" id="ARBA00012822"/>
    </source>
</evidence>
<dbReference type="EMBL" id="RXIF01000006">
    <property type="protein sequence ID" value="RZN64606.1"/>
    <property type="molecule type" value="Genomic_DNA"/>
</dbReference>
<gene>
    <name evidence="10" type="primary">porA</name>
    <name evidence="10" type="ORF">EF806_04555</name>
</gene>
<dbReference type="InterPro" id="IPR002880">
    <property type="entry name" value="Pyrv_Fd/Flavodoxin_OxRdtase_N"/>
</dbReference>
<dbReference type="PANTHER" id="PTHR32154:SF0">
    <property type="entry name" value="PYRUVATE-FLAVODOXIN OXIDOREDUCTASE-RELATED"/>
    <property type="match status" value="1"/>
</dbReference>
<evidence type="ECO:0000259" key="8">
    <source>
        <dbReference type="Pfam" id="PF01855"/>
    </source>
</evidence>
<dbReference type="PANTHER" id="PTHR32154">
    <property type="entry name" value="PYRUVATE-FLAVODOXIN OXIDOREDUCTASE-RELATED"/>
    <property type="match status" value="1"/>
</dbReference>
<dbReference type="Gene3D" id="3.40.50.920">
    <property type="match status" value="1"/>
</dbReference>
<dbReference type="InterPro" id="IPR053390">
    <property type="entry name" value="Pyruvate_synthase_PorA"/>
</dbReference>
<dbReference type="GO" id="GO:0006979">
    <property type="term" value="P:response to oxidative stress"/>
    <property type="evidence" value="ECO:0007669"/>
    <property type="project" value="TreeGrafter"/>
</dbReference>
<dbReference type="Pfam" id="PF01855">
    <property type="entry name" value="POR_N"/>
    <property type="match status" value="1"/>
</dbReference>
<proteinExistence type="predicted"/>
<dbReference type="Gene3D" id="3.40.50.970">
    <property type="match status" value="1"/>
</dbReference>
<evidence type="ECO:0000256" key="5">
    <source>
        <dbReference type="ARBA" id="ARBA00044811"/>
    </source>
</evidence>
<comment type="catalytic activity">
    <reaction evidence="7">
        <text>2 oxidized [2Fe-2S]-[ferredoxin] + pyruvate + CoA = 2 reduced [2Fe-2S]-[ferredoxin] + acetyl-CoA + CO2 + H(+)</text>
        <dbReference type="Rhea" id="RHEA:12765"/>
        <dbReference type="Rhea" id="RHEA-COMP:10000"/>
        <dbReference type="Rhea" id="RHEA-COMP:10001"/>
        <dbReference type="ChEBI" id="CHEBI:15361"/>
        <dbReference type="ChEBI" id="CHEBI:15378"/>
        <dbReference type="ChEBI" id="CHEBI:16526"/>
        <dbReference type="ChEBI" id="CHEBI:33737"/>
        <dbReference type="ChEBI" id="CHEBI:33738"/>
        <dbReference type="ChEBI" id="CHEBI:57287"/>
        <dbReference type="ChEBI" id="CHEBI:57288"/>
        <dbReference type="EC" id="1.2.7.1"/>
    </reaction>
</comment>
<name>A0A520KS33_METT2</name>
<dbReference type="InterPro" id="IPR009014">
    <property type="entry name" value="Transketo_C/PFOR_II"/>
</dbReference>
<dbReference type="FunFam" id="3.40.50.970:FF:000012">
    <property type="entry name" value="Pyruvate:ferredoxin (Flavodoxin) oxidoreductase"/>
    <property type="match status" value="1"/>
</dbReference>
<dbReference type="EC" id="1.2.7.1" evidence="2"/>
<dbReference type="Proteomes" id="UP000317158">
    <property type="component" value="Unassembled WGS sequence"/>
</dbReference>
<evidence type="ECO:0000256" key="7">
    <source>
        <dbReference type="ARBA" id="ARBA00049357"/>
    </source>
</evidence>
<feature type="domain" description="Pyruvate flavodoxin/ferredoxin oxidoreductase pyrimidine binding" evidence="8">
    <location>
        <begin position="18"/>
        <end position="240"/>
    </location>
</feature>
<dbReference type="InterPro" id="IPR029061">
    <property type="entry name" value="THDP-binding"/>
</dbReference>
<reference evidence="10 11" key="1">
    <citation type="journal article" date="2019" name="Nat. Microbiol.">
        <title>Wide diversity of methane and short-chain alkane metabolisms in uncultured archaea.</title>
        <authorList>
            <person name="Borrel G."/>
            <person name="Adam P.S."/>
            <person name="McKay L.J."/>
            <person name="Chen L.X."/>
            <person name="Sierra-Garcia I.N."/>
            <person name="Sieber C.M."/>
            <person name="Letourneur Q."/>
            <person name="Ghozlane A."/>
            <person name="Andersen G.L."/>
            <person name="Li W.J."/>
            <person name="Hallam S.J."/>
            <person name="Muyzer G."/>
            <person name="de Oliveira V.M."/>
            <person name="Inskeep W.P."/>
            <person name="Banfield J.F."/>
            <person name="Gribaldo S."/>
        </authorList>
    </citation>
    <scope>NUCLEOTIDE SEQUENCE [LARGE SCALE GENOMIC DNA]</scope>
    <source>
        <strain evidence="10">NM1a</strain>
    </source>
</reference>
<comment type="subunit">
    <text evidence="1">Heterotetramer of one alpha, one beta, one delta and one gamma chain.</text>
</comment>
<dbReference type="CDD" id="cd07034">
    <property type="entry name" value="TPP_PYR_PFOR_IOR-alpha_like"/>
    <property type="match status" value="1"/>
</dbReference>
<accession>A0A520KS33</accession>
<protein>
    <recommendedName>
        <fullName evidence="4">Pyruvate synthase subunit PorA</fullName>
        <ecNumber evidence="2">1.2.7.1</ecNumber>
    </recommendedName>
    <alternativeName>
        <fullName evidence="6">Pyruvate oxidoreductase alpha chain</fullName>
    </alternativeName>
    <alternativeName>
        <fullName evidence="5">Pyruvic-ferredoxin oxidoreductase subunit alpha</fullName>
    </alternativeName>
</protein>
<evidence type="ECO:0000313" key="10">
    <source>
        <dbReference type="EMBL" id="RZN64606.1"/>
    </source>
</evidence>
<dbReference type="AlphaFoldDB" id="A0A520KS33"/>
<dbReference type="Pfam" id="PF17147">
    <property type="entry name" value="PFOR_II"/>
    <property type="match status" value="1"/>
</dbReference>